<comment type="caution">
    <text evidence="2">The sequence shown here is derived from an EMBL/GenBank/DDBJ whole genome shotgun (WGS) entry which is preliminary data.</text>
</comment>
<protein>
    <submittedName>
        <fullName evidence="2">Uncharacterized protein</fullName>
    </submittedName>
</protein>
<dbReference type="RefSeq" id="WP_103564281.1">
    <property type="nucleotide sequence ID" value="NZ_MTBP01000002.1"/>
</dbReference>
<evidence type="ECO:0000313" key="2">
    <source>
        <dbReference type="EMBL" id="POM25260.1"/>
    </source>
</evidence>
<reference evidence="2 3" key="1">
    <citation type="journal article" date="2017" name="Chemistry">
        <title>Isolation, Biosynthesis and Chemical Modifications of Rubterolones A-F: Rare Tropolone Alkaloids from Actinomadura sp. 5-2.</title>
        <authorList>
            <person name="Guo H."/>
            <person name="Benndorf R."/>
            <person name="Leichnitz D."/>
            <person name="Klassen J.L."/>
            <person name="Vollmers J."/>
            <person name="Gorls H."/>
            <person name="Steinacker M."/>
            <person name="Weigel C."/>
            <person name="Dahse H.M."/>
            <person name="Kaster A.K."/>
            <person name="de Beer Z.W."/>
            <person name="Poulsen M."/>
            <person name="Beemelmanns C."/>
        </authorList>
    </citation>
    <scope>NUCLEOTIDE SEQUENCE [LARGE SCALE GENOMIC DNA]</scope>
    <source>
        <strain evidence="2 3">5-2</strain>
    </source>
</reference>
<dbReference type="PROSITE" id="PS51257">
    <property type="entry name" value="PROKAR_LIPOPROTEIN"/>
    <property type="match status" value="1"/>
</dbReference>
<name>A0A2P4UJP2_9ACTN</name>
<organism evidence="2 3">
    <name type="scientific">Actinomadura rubteroloni</name>
    <dbReference type="NCBI Taxonomy" id="1926885"/>
    <lineage>
        <taxon>Bacteria</taxon>
        <taxon>Bacillati</taxon>
        <taxon>Actinomycetota</taxon>
        <taxon>Actinomycetes</taxon>
        <taxon>Streptosporangiales</taxon>
        <taxon>Thermomonosporaceae</taxon>
        <taxon>Actinomadura</taxon>
    </lineage>
</organism>
<proteinExistence type="predicted"/>
<feature type="transmembrane region" description="Helical" evidence="1">
    <location>
        <begin position="7"/>
        <end position="29"/>
    </location>
</feature>
<keyword evidence="1" id="KW-1133">Transmembrane helix</keyword>
<dbReference type="AlphaFoldDB" id="A0A2P4UJP2"/>
<keyword evidence="1" id="KW-0472">Membrane</keyword>
<dbReference type="Proteomes" id="UP000242367">
    <property type="component" value="Unassembled WGS sequence"/>
</dbReference>
<keyword evidence="1" id="KW-0812">Transmembrane</keyword>
<gene>
    <name evidence="2" type="ORF">BTM25_39040</name>
</gene>
<accession>A0A2P4UJP2</accession>
<feature type="transmembrane region" description="Helical" evidence="1">
    <location>
        <begin position="35"/>
        <end position="57"/>
    </location>
</feature>
<keyword evidence="3" id="KW-1185">Reference proteome</keyword>
<sequence>MADRRFDAGAVVAGLLFGGAAACFLVQGITGDAVLGIRTLVAAVFCGLGVIGVVRAVGRVRRTVRRPPRAG</sequence>
<evidence type="ECO:0000313" key="3">
    <source>
        <dbReference type="Proteomes" id="UP000242367"/>
    </source>
</evidence>
<dbReference type="EMBL" id="MTBP01000002">
    <property type="protein sequence ID" value="POM25260.1"/>
    <property type="molecule type" value="Genomic_DNA"/>
</dbReference>
<evidence type="ECO:0000256" key="1">
    <source>
        <dbReference type="SAM" id="Phobius"/>
    </source>
</evidence>